<dbReference type="Gene3D" id="3.10.450.50">
    <property type="match status" value="1"/>
</dbReference>
<dbReference type="AlphaFoldDB" id="B1KKH8"/>
<reference evidence="3 4" key="1">
    <citation type="submission" date="2008-02" db="EMBL/GenBank/DDBJ databases">
        <title>Complete sequence of Shewanella woodyi ATCC 51908.</title>
        <authorList>
            <consortium name="US DOE Joint Genome Institute"/>
            <person name="Copeland A."/>
            <person name="Lucas S."/>
            <person name="Lapidus A."/>
            <person name="Glavina del Rio T."/>
            <person name="Dalin E."/>
            <person name="Tice H."/>
            <person name="Bruce D."/>
            <person name="Goodwin L."/>
            <person name="Pitluck S."/>
            <person name="Sims D."/>
            <person name="Brettin T."/>
            <person name="Detter J.C."/>
            <person name="Han C."/>
            <person name="Kuske C.R."/>
            <person name="Schmutz J."/>
            <person name="Larimer F."/>
            <person name="Land M."/>
            <person name="Hauser L."/>
            <person name="Kyrpides N."/>
            <person name="Lykidis A."/>
            <person name="Zhao J.-S."/>
            <person name="Richardson P."/>
        </authorList>
    </citation>
    <scope>NUCLEOTIDE SEQUENCE [LARGE SCALE GENOMIC DNA]</scope>
    <source>
        <strain evidence="4">ATCC 51908 / MS32</strain>
    </source>
</reference>
<keyword evidence="4" id="KW-1185">Reference proteome</keyword>
<dbReference type="Proteomes" id="UP000002168">
    <property type="component" value="Chromosome"/>
</dbReference>
<dbReference type="SUPFAM" id="SSF54427">
    <property type="entry name" value="NTF2-like"/>
    <property type="match status" value="1"/>
</dbReference>
<gene>
    <name evidence="3" type="ordered locus">Swoo_1530</name>
</gene>
<dbReference type="InterPro" id="IPR032710">
    <property type="entry name" value="NTF2-like_dom_sf"/>
</dbReference>
<evidence type="ECO:0000256" key="1">
    <source>
        <dbReference type="SAM" id="SignalP"/>
    </source>
</evidence>
<dbReference type="EMBL" id="CP000961">
    <property type="protein sequence ID" value="ACA85818.1"/>
    <property type="molecule type" value="Genomic_DNA"/>
</dbReference>
<dbReference type="InterPro" id="IPR037401">
    <property type="entry name" value="SnoaL-like"/>
</dbReference>
<evidence type="ECO:0000313" key="3">
    <source>
        <dbReference type="EMBL" id="ACA85818.1"/>
    </source>
</evidence>
<sequence length="162" mass="18208" precursor="true">MRANFKLSALKPFISALLIIAASINTAAFAKSTDHNAEQVLDKLHQAASDGDWDCYFSLYLPDAIFIGTDANEHWTMEKFQQYARPTKGWTYTLKSRKLNTMQKLDKVIVFDELLDSQSYGVSRGTGTLVLTDMGWKVAQYHLSFPIPNAIAKEITATIKLQ</sequence>
<dbReference type="eggNOG" id="COG4319">
    <property type="taxonomic scope" value="Bacteria"/>
</dbReference>
<evidence type="ECO:0000259" key="2">
    <source>
        <dbReference type="Pfam" id="PF13474"/>
    </source>
</evidence>
<dbReference type="HOGENOM" id="CLU_119548_1_0_6"/>
<accession>B1KKH8</accession>
<dbReference type="KEGG" id="swd:Swoo_1530"/>
<feature type="chain" id="PRO_5002764613" description="SnoaL-like domain-containing protein" evidence="1">
    <location>
        <begin position="31"/>
        <end position="162"/>
    </location>
</feature>
<proteinExistence type="predicted"/>
<dbReference type="Pfam" id="PF13474">
    <property type="entry name" value="SnoaL_3"/>
    <property type="match status" value="1"/>
</dbReference>
<name>B1KKH8_SHEWM</name>
<dbReference type="STRING" id="392500.Swoo_1530"/>
<protein>
    <recommendedName>
        <fullName evidence="2">SnoaL-like domain-containing protein</fullName>
    </recommendedName>
</protein>
<keyword evidence="1" id="KW-0732">Signal</keyword>
<dbReference type="RefSeq" id="WP_012324164.1">
    <property type="nucleotide sequence ID" value="NC_010506.1"/>
</dbReference>
<feature type="signal peptide" evidence="1">
    <location>
        <begin position="1"/>
        <end position="30"/>
    </location>
</feature>
<evidence type="ECO:0000313" key="4">
    <source>
        <dbReference type="Proteomes" id="UP000002168"/>
    </source>
</evidence>
<feature type="domain" description="SnoaL-like" evidence="2">
    <location>
        <begin position="38"/>
        <end position="148"/>
    </location>
</feature>
<organism evidence="3 4">
    <name type="scientific">Shewanella woodyi (strain ATCC 51908 / MS32)</name>
    <dbReference type="NCBI Taxonomy" id="392500"/>
    <lineage>
        <taxon>Bacteria</taxon>
        <taxon>Pseudomonadati</taxon>
        <taxon>Pseudomonadota</taxon>
        <taxon>Gammaproteobacteria</taxon>
        <taxon>Alteromonadales</taxon>
        <taxon>Shewanellaceae</taxon>
        <taxon>Shewanella</taxon>
    </lineage>
</organism>